<dbReference type="KEGG" id="sacd:HS1genome_0904"/>
<reference evidence="8" key="1">
    <citation type="journal article" date="2014" name="Int. J. Syst. Evol. Microbiol.">
        <title>Complete genome sequence of Corynebacterium casei LMG S-19264T (=DSM 44701T), isolated from a smear-ripened cheese.</title>
        <authorList>
            <consortium name="US DOE Joint Genome Institute (JGI-PGF)"/>
            <person name="Walter F."/>
            <person name="Albersmeier A."/>
            <person name="Kalinowski J."/>
            <person name="Ruckert C."/>
        </authorList>
    </citation>
    <scope>NUCLEOTIDE SEQUENCE</scope>
    <source>
        <strain evidence="8">JCM 31740</strain>
    </source>
</reference>
<dbReference type="EMBL" id="AP018553">
    <property type="protein sequence ID" value="BBD72515.1"/>
    <property type="molecule type" value="Genomic_DNA"/>
</dbReference>
<dbReference type="PANTHER" id="PTHR35330">
    <property type="entry name" value="SIROHEME BIOSYNTHESIS PROTEIN MET8"/>
    <property type="match status" value="1"/>
</dbReference>
<reference evidence="8" key="4">
    <citation type="submission" date="2020-09" db="EMBL/GenBank/DDBJ databases">
        <authorList>
            <person name="Sun Q."/>
            <person name="Ohkuma M."/>
        </authorList>
    </citation>
    <scope>NUCLEOTIDE SEQUENCE</scope>
    <source>
        <strain evidence="8">JCM 31740</strain>
    </source>
</reference>
<sequence length="217" mass="23980">MGDALVELLPLFVDVKDMRVLVVGGGKVGTKRASKFSELGAQVTVYSLEFSPELESMKVNKVRGDARELDEEFLSHFDVVVTATNDQEINRKVCSMAKSMRKLCNDPTSPPDSNFIVPIYFDDGTLAVAVTTYGRSSLSSKYLLDLVKDVVDGSDVRARVDAMYEVKKMLKSKVSDPSKRFKLYSSIFSDSIFQERVAKGDVSGALKRAEEVVERGS</sequence>
<proteinExistence type="predicted"/>
<dbReference type="GeneID" id="38666411"/>
<dbReference type="PANTHER" id="PTHR35330:SF1">
    <property type="entry name" value="SIROHEME BIOSYNTHESIS PROTEIN MET8"/>
    <property type="match status" value="1"/>
</dbReference>
<dbReference type="Proteomes" id="UP000616143">
    <property type="component" value="Unassembled WGS sequence"/>
</dbReference>
<dbReference type="GO" id="GO:0019354">
    <property type="term" value="P:siroheme biosynthetic process"/>
    <property type="evidence" value="ECO:0007669"/>
    <property type="project" value="UniProtKB-UniPathway"/>
</dbReference>
<reference evidence="7" key="3">
    <citation type="journal article" date="2019" name="BMC Res. Notes">
        <title>Complete genome sequence of the Sulfodiicoccus acidiphilus strain HS-1T, the first crenarchaeon that lacks polB3, isolated from an acidic hot spring in Ohwaku-dani, Hakone, Japan.</title>
        <authorList>
            <person name="Sakai H.D."/>
            <person name="Kurosawa N."/>
        </authorList>
    </citation>
    <scope>NUCLEOTIDE SEQUENCE</scope>
    <source>
        <strain evidence="7">HS-1</strain>
    </source>
</reference>
<dbReference type="NCBIfam" id="TIGR01470">
    <property type="entry name" value="cysG_Nterm"/>
    <property type="match status" value="1"/>
</dbReference>
<dbReference type="EC" id="1.3.1.76" evidence="2"/>
<evidence type="ECO:0000256" key="6">
    <source>
        <dbReference type="ARBA" id="ARBA00047561"/>
    </source>
</evidence>
<dbReference type="GO" id="GO:0004325">
    <property type="term" value="F:ferrochelatase activity"/>
    <property type="evidence" value="ECO:0007669"/>
    <property type="project" value="InterPro"/>
</dbReference>
<organism evidence="7 9">
    <name type="scientific">Sulfodiicoccus acidiphilus</name>
    <dbReference type="NCBI Taxonomy" id="1670455"/>
    <lineage>
        <taxon>Archaea</taxon>
        <taxon>Thermoproteota</taxon>
        <taxon>Thermoprotei</taxon>
        <taxon>Sulfolobales</taxon>
        <taxon>Sulfolobaceae</taxon>
        <taxon>Sulfodiicoccus</taxon>
    </lineage>
</organism>
<name>A0A348B2W3_9CREN</name>
<comment type="catalytic activity">
    <reaction evidence="6">
        <text>precorrin-2 + NAD(+) = sirohydrochlorin + NADH + 2 H(+)</text>
        <dbReference type="Rhea" id="RHEA:15613"/>
        <dbReference type="ChEBI" id="CHEBI:15378"/>
        <dbReference type="ChEBI" id="CHEBI:57540"/>
        <dbReference type="ChEBI" id="CHEBI:57945"/>
        <dbReference type="ChEBI" id="CHEBI:58351"/>
        <dbReference type="ChEBI" id="CHEBI:58827"/>
        <dbReference type="EC" id="1.3.1.76"/>
    </reaction>
</comment>
<evidence type="ECO:0000256" key="2">
    <source>
        <dbReference type="ARBA" id="ARBA00012400"/>
    </source>
</evidence>
<evidence type="ECO:0000256" key="1">
    <source>
        <dbReference type="ARBA" id="ARBA00005010"/>
    </source>
</evidence>
<dbReference type="InterPro" id="IPR036291">
    <property type="entry name" value="NAD(P)-bd_dom_sf"/>
</dbReference>
<keyword evidence="4" id="KW-0520">NAD</keyword>
<dbReference type="Pfam" id="PF13241">
    <property type="entry name" value="NAD_binding_7"/>
    <property type="match status" value="1"/>
</dbReference>
<dbReference type="InterPro" id="IPR006367">
    <property type="entry name" value="Sirohaem_synthase_N"/>
</dbReference>
<evidence type="ECO:0000313" key="7">
    <source>
        <dbReference type="EMBL" id="BBD72515.1"/>
    </source>
</evidence>
<evidence type="ECO:0000256" key="3">
    <source>
        <dbReference type="ARBA" id="ARBA00023002"/>
    </source>
</evidence>
<keyword evidence="5" id="KW-0627">Porphyrin biosynthesis</keyword>
<evidence type="ECO:0000313" key="9">
    <source>
        <dbReference type="Proteomes" id="UP000276741"/>
    </source>
</evidence>
<dbReference type="GO" id="GO:0043115">
    <property type="term" value="F:precorrin-2 dehydrogenase activity"/>
    <property type="evidence" value="ECO:0007669"/>
    <property type="project" value="UniProtKB-EC"/>
</dbReference>
<evidence type="ECO:0000256" key="5">
    <source>
        <dbReference type="ARBA" id="ARBA00023244"/>
    </source>
</evidence>
<dbReference type="EMBL" id="BMQS01000007">
    <property type="protein sequence ID" value="GGT93987.1"/>
    <property type="molecule type" value="Genomic_DNA"/>
</dbReference>
<gene>
    <name evidence="8" type="ORF">GCM10007116_09650</name>
    <name evidence="7" type="ORF">HS1genome_0904</name>
</gene>
<dbReference type="SUPFAM" id="SSF51735">
    <property type="entry name" value="NAD(P)-binding Rossmann-fold domains"/>
    <property type="match status" value="1"/>
</dbReference>
<dbReference type="Gene3D" id="3.40.50.720">
    <property type="entry name" value="NAD(P)-binding Rossmann-like Domain"/>
    <property type="match status" value="1"/>
</dbReference>
<dbReference type="UniPathway" id="UPA00262">
    <property type="reaction ID" value="UER00222"/>
</dbReference>
<dbReference type="Proteomes" id="UP000276741">
    <property type="component" value="Chromosome"/>
</dbReference>
<keyword evidence="9" id="KW-1185">Reference proteome</keyword>
<dbReference type="AlphaFoldDB" id="A0A348B2W3"/>
<dbReference type="SUPFAM" id="SSF75615">
    <property type="entry name" value="Siroheme synthase middle domains-like"/>
    <property type="match status" value="1"/>
</dbReference>
<protein>
    <recommendedName>
        <fullName evidence="2">precorrin-2 dehydrogenase</fullName>
        <ecNumber evidence="2">1.3.1.76</ecNumber>
    </recommendedName>
</protein>
<accession>A0A348B2W3</accession>
<keyword evidence="3" id="KW-0560">Oxidoreductase</keyword>
<dbReference type="OrthoDB" id="10510at2157"/>
<comment type="pathway">
    <text evidence="1">Porphyrin-containing compound metabolism; siroheme biosynthesis; sirohydrochlorin from precorrin-2: step 1/1.</text>
</comment>
<evidence type="ECO:0000256" key="4">
    <source>
        <dbReference type="ARBA" id="ARBA00023027"/>
    </source>
</evidence>
<evidence type="ECO:0000313" key="8">
    <source>
        <dbReference type="EMBL" id="GGT93987.1"/>
    </source>
</evidence>
<reference evidence="9" key="2">
    <citation type="submission" date="2018-04" db="EMBL/GenBank/DDBJ databases">
        <title>Complete genome sequence of Sulfodiicoccus acidiphilus strain HS-1.</title>
        <authorList>
            <person name="Sakai H.D."/>
            <person name="Kurosawa N."/>
        </authorList>
    </citation>
    <scope>NUCLEOTIDE SEQUENCE [LARGE SCALE GENOMIC DNA]</scope>
    <source>
        <strain evidence="9">HS-1</strain>
    </source>
</reference>
<dbReference type="RefSeq" id="WP_126449811.1">
    <property type="nucleotide sequence ID" value="NZ_AP018553.1"/>
</dbReference>
<dbReference type="InterPro" id="IPR028161">
    <property type="entry name" value="Met8-like"/>
</dbReference>